<dbReference type="PANTHER" id="PTHR47957">
    <property type="entry name" value="ATP-DEPENDENT HELICASE HRQ1"/>
    <property type="match status" value="1"/>
</dbReference>
<reference evidence="3" key="1">
    <citation type="submission" date="2016-10" db="EMBL/GenBank/DDBJ databases">
        <authorList>
            <person name="Varghese N."/>
            <person name="Submissions S."/>
        </authorList>
    </citation>
    <scope>NUCLEOTIDE SEQUENCE [LARGE SCALE GENOMIC DNA]</scope>
    <source>
        <strain evidence="3">DSM 22002</strain>
    </source>
</reference>
<accession>A0A1G8CHC2</accession>
<sequence length="1046" mass="115036">MTNLTQEQQAALDHLRSAYVGPEQGDREFLRARPDLHYVIGHLFPKETPVADALEQSDVEADADASADDDVANLRPQEWKPSSLAVSFVTDAPQLKVDVEVATYDREEVDAINGWRRRPWNGAPVRVSEAQPSARLDVDGRTARIDSVWRAHPLGRLVTVSIRNEEPEPPEPADLAASMLFQVALRVRPEGGAILEYVKMAVRLQNDEAEELALRFRSKRLFAVGHGVAVEWDPSDDADRCFEVRTSSLPWDIVPAIQTTSFDAEDPRAETMRLQFLMSVESSTETVLATLGSFVDAYDEWLKAIGLRISALSGPLQPPARRIEHRAAATSARMRAGIDALRDPQVALAFSLAMEAMRLQMMQSATAQGVIDPREPSWRPFQLGFILSALASTIEPSHPDRDLVDLIWFPTGGGKTEAYLGLAAIEVVLRRLRHGDAGGGTAVITRYTMRLLTAQQFQRTALLVCALEQLRTSPTGRLRGLAPFSIGLWVGNETTPGSRKDAIARLKDLYKVDDPREANPFQVEACPWCATPLLPEKRTSDTAAYGPVQHGARVILRCPSANCVFRDGLPMEVVDEDIFEHPPTIVLATVDKFARFQFQARASRILGIDTGFLQPSLVIQDELHLLSGPLGTTVGVFESAILALLEQKGSRPKIVASTATIRSAEEQVGGLYARRVALYPPAGIDEDDNFFSEQDSSGEGRLYVGLMPVSLPQATSLISTITPMFELPFVVTGDDAVPFDSFWTLVAYHNSLRELGRTSNHIVDDVGARLASRATELGLPTREIRADGLIELTSRKKPGELTRDLRRLGTAGSVTSDAVDAVVSSNMLSVGIDVARLGLMLMVGQPKTTSEYIQATSRVGRGQARGVVVTLFRSNRPRDRSHFETFHSYHEALYRAVEPTSVTPWAVNSRHRSLAGAYTMLLRHWSSELRGDASALAFDLGKPHLAALAEGLAERLLAMVEFADADEVEAARLQLVDVAKEWSDRASERRSASEPLRYERTKTDEGLYKRFGQDGRGLTVMDSMRSVDASVPIEVREPGGTFNEAD</sequence>
<dbReference type="SUPFAM" id="SSF52540">
    <property type="entry name" value="P-loop containing nucleoside triphosphate hydrolases"/>
    <property type="match status" value="1"/>
</dbReference>
<proteinExistence type="predicted"/>
<dbReference type="OrthoDB" id="713315at2"/>
<dbReference type="InterPro" id="IPR001650">
    <property type="entry name" value="Helicase_C-like"/>
</dbReference>
<dbReference type="GO" id="GO:0036297">
    <property type="term" value="P:interstrand cross-link repair"/>
    <property type="evidence" value="ECO:0007669"/>
    <property type="project" value="TreeGrafter"/>
</dbReference>
<evidence type="ECO:0000259" key="1">
    <source>
        <dbReference type="PROSITE" id="PS51194"/>
    </source>
</evidence>
<evidence type="ECO:0000313" key="2">
    <source>
        <dbReference type="EMBL" id="SDH44320.1"/>
    </source>
</evidence>
<dbReference type="PANTHER" id="PTHR47957:SF3">
    <property type="entry name" value="ATP-DEPENDENT HELICASE HRQ1"/>
    <property type="match status" value="1"/>
</dbReference>
<dbReference type="AlphaFoldDB" id="A0A1G8CHC2"/>
<dbReference type="CDD" id="cd18785">
    <property type="entry name" value="SF2_C"/>
    <property type="match status" value="1"/>
</dbReference>
<gene>
    <name evidence="2" type="ORF">SAMN04489720_1277</name>
</gene>
<dbReference type="Gene3D" id="3.40.50.300">
    <property type="entry name" value="P-loop containing nucleotide triphosphate hydrolases"/>
    <property type="match status" value="2"/>
</dbReference>
<evidence type="ECO:0000313" key="3">
    <source>
        <dbReference type="Proteomes" id="UP000198822"/>
    </source>
</evidence>
<dbReference type="STRING" id="399736.SAMN04489720_1277"/>
<dbReference type="PROSITE" id="PS51194">
    <property type="entry name" value="HELICASE_CTER"/>
    <property type="match status" value="1"/>
</dbReference>
<feature type="domain" description="Helicase C-terminal" evidence="1">
    <location>
        <begin position="735"/>
        <end position="908"/>
    </location>
</feature>
<protein>
    <submittedName>
        <fullName evidence="2">Helicase conserved C-terminal domain-containing protein</fullName>
    </submittedName>
</protein>
<organism evidence="2 3">
    <name type="scientific">Agrococcus jejuensis</name>
    <dbReference type="NCBI Taxonomy" id="399736"/>
    <lineage>
        <taxon>Bacteria</taxon>
        <taxon>Bacillati</taxon>
        <taxon>Actinomycetota</taxon>
        <taxon>Actinomycetes</taxon>
        <taxon>Micrococcales</taxon>
        <taxon>Microbacteriaceae</taxon>
        <taxon>Agrococcus</taxon>
    </lineage>
</organism>
<dbReference type="InterPro" id="IPR027417">
    <property type="entry name" value="P-loop_NTPase"/>
</dbReference>
<dbReference type="EMBL" id="LT629695">
    <property type="protein sequence ID" value="SDH44320.1"/>
    <property type="molecule type" value="Genomic_DNA"/>
</dbReference>
<keyword evidence="2" id="KW-0547">Nucleotide-binding</keyword>
<keyword evidence="3" id="KW-1185">Reference proteome</keyword>
<dbReference type="RefSeq" id="WP_092503461.1">
    <property type="nucleotide sequence ID" value="NZ_LT629695.1"/>
</dbReference>
<name>A0A1G8CHC2_9MICO</name>
<dbReference type="Proteomes" id="UP000198822">
    <property type="component" value="Chromosome I"/>
</dbReference>
<keyword evidence="2" id="KW-0347">Helicase</keyword>
<dbReference type="Pfam" id="PF00271">
    <property type="entry name" value="Helicase_C"/>
    <property type="match status" value="1"/>
</dbReference>
<keyword evidence="2" id="KW-0067">ATP-binding</keyword>
<dbReference type="GO" id="GO:0043138">
    <property type="term" value="F:3'-5' DNA helicase activity"/>
    <property type="evidence" value="ECO:0007669"/>
    <property type="project" value="TreeGrafter"/>
</dbReference>
<keyword evidence="2" id="KW-0378">Hydrolase</keyword>
<dbReference type="GO" id="GO:0006289">
    <property type="term" value="P:nucleotide-excision repair"/>
    <property type="evidence" value="ECO:0007669"/>
    <property type="project" value="TreeGrafter"/>
</dbReference>